<dbReference type="Proteomes" id="UP000256542">
    <property type="component" value="Unassembled WGS sequence"/>
</dbReference>
<name>A0A3E0D4X3_9GAMM</name>
<dbReference type="Pfam" id="PF00126">
    <property type="entry name" value="HTH_1"/>
    <property type="match status" value="1"/>
</dbReference>
<proteinExistence type="inferred from homology"/>
<organism evidence="6 7">
    <name type="scientific">Marinomonas pollencensis</name>
    <dbReference type="NCBI Taxonomy" id="491954"/>
    <lineage>
        <taxon>Bacteria</taxon>
        <taxon>Pseudomonadati</taxon>
        <taxon>Pseudomonadota</taxon>
        <taxon>Gammaproteobacteria</taxon>
        <taxon>Oceanospirillales</taxon>
        <taxon>Oceanospirillaceae</taxon>
        <taxon>Marinomonas</taxon>
    </lineage>
</organism>
<dbReference type="FunFam" id="3.40.190.290:FF:000001">
    <property type="entry name" value="Transcriptional regulator, LysR family"/>
    <property type="match status" value="1"/>
</dbReference>
<dbReference type="InterPro" id="IPR005119">
    <property type="entry name" value="LysR_subst-bd"/>
</dbReference>
<feature type="domain" description="HTH lysR-type" evidence="5">
    <location>
        <begin position="2"/>
        <end position="59"/>
    </location>
</feature>
<dbReference type="SUPFAM" id="SSF53850">
    <property type="entry name" value="Periplasmic binding protein-like II"/>
    <property type="match status" value="1"/>
</dbReference>
<evidence type="ECO:0000256" key="3">
    <source>
        <dbReference type="ARBA" id="ARBA00023125"/>
    </source>
</evidence>
<evidence type="ECO:0000256" key="2">
    <source>
        <dbReference type="ARBA" id="ARBA00023015"/>
    </source>
</evidence>
<sequence length="301" mass="33152">MINLDYVKLFIRVAATHNISKAGAEFGLSSAVASAHLSKLEESLGVRLIHRTTRKVSLTDEGEEFLPHARDVLVSADIAVSSVKGGSKPSGRLRITAPVSFSHIHLIPALNEFMEIFPDLSVELRLSDTIVDIVEGGFDVAIRNAELKDSALIARKLAIDNRIICASPDYLKKHGRPTTPEALQQHNCINLIGNDNWVFRTSKGLLNIKTSGAFTTDNGKAVCDACVNGMGIVMCSTWIAYEHLRVGTLVQILEDYPLEADASIWAVYPSSKLVAPKVRAFIDYFSERYGSPPYWDRVQEK</sequence>
<dbReference type="PANTHER" id="PTHR30537:SF81">
    <property type="entry name" value="TRANSCRIPTIONAL REGULATOR-RELATED"/>
    <property type="match status" value="1"/>
</dbReference>
<dbReference type="OrthoDB" id="9815676at2"/>
<evidence type="ECO:0000256" key="1">
    <source>
        <dbReference type="ARBA" id="ARBA00009437"/>
    </source>
</evidence>
<accession>A0A3E0D4X3</accession>
<evidence type="ECO:0000256" key="4">
    <source>
        <dbReference type="ARBA" id="ARBA00023163"/>
    </source>
</evidence>
<dbReference type="PANTHER" id="PTHR30537">
    <property type="entry name" value="HTH-TYPE TRANSCRIPTIONAL REGULATOR"/>
    <property type="match status" value="1"/>
</dbReference>
<gene>
    <name evidence="6" type="ORF">DFP81_1305</name>
</gene>
<keyword evidence="2" id="KW-0805">Transcription regulation</keyword>
<dbReference type="InterPro" id="IPR058163">
    <property type="entry name" value="LysR-type_TF_proteobact-type"/>
</dbReference>
<keyword evidence="4" id="KW-0804">Transcription</keyword>
<evidence type="ECO:0000259" key="5">
    <source>
        <dbReference type="PROSITE" id="PS50931"/>
    </source>
</evidence>
<dbReference type="GO" id="GO:0003700">
    <property type="term" value="F:DNA-binding transcription factor activity"/>
    <property type="evidence" value="ECO:0007669"/>
    <property type="project" value="InterPro"/>
</dbReference>
<dbReference type="InterPro" id="IPR036390">
    <property type="entry name" value="WH_DNA-bd_sf"/>
</dbReference>
<dbReference type="InterPro" id="IPR036388">
    <property type="entry name" value="WH-like_DNA-bd_sf"/>
</dbReference>
<reference evidence="6 7" key="1">
    <citation type="submission" date="2018-08" db="EMBL/GenBank/DDBJ databases">
        <title>Genomic Encyclopedia of Type Strains, Phase III (KMG-III): the genomes of soil and plant-associated and newly described type strains.</title>
        <authorList>
            <person name="Whitman W."/>
        </authorList>
    </citation>
    <scope>NUCLEOTIDE SEQUENCE [LARGE SCALE GENOMIC DNA]</scope>
    <source>
        <strain evidence="6 7">CECT 7375</strain>
    </source>
</reference>
<dbReference type="Pfam" id="PF03466">
    <property type="entry name" value="LysR_substrate"/>
    <property type="match status" value="1"/>
</dbReference>
<keyword evidence="7" id="KW-1185">Reference proteome</keyword>
<dbReference type="PROSITE" id="PS50931">
    <property type="entry name" value="HTH_LYSR"/>
    <property type="match status" value="1"/>
</dbReference>
<keyword evidence="3" id="KW-0238">DNA-binding</keyword>
<dbReference type="InterPro" id="IPR000847">
    <property type="entry name" value="LysR_HTH_N"/>
</dbReference>
<protein>
    <submittedName>
        <fullName evidence="6">LysR family transcriptional regulator</fullName>
    </submittedName>
</protein>
<evidence type="ECO:0000313" key="6">
    <source>
        <dbReference type="EMBL" id="REG77577.1"/>
    </source>
</evidence>
<dbReference type="EMBL" id="QUNG01000030">
    <property type="protein sequence ID" value="REG77577.1"/>
    <property type="molecule type" value="Genomic_DNA"/>
</dbReference>
<dbReference type="SUPFAM" id="SSF46785">
    <property type="entry name" value="Winged helix' DNA-binding domain"/>
    <property type="match status" value="1"/>
</dbReference>
<comment type="caution">
    <text evidence="6">The sequence shown here is derived from an EMBL/GenBank/DDBJ whole genome shotgun (WGS) entry which is preliminary data.</text>
</comment>
<comment type="similarity">
    <text evidence="1">Belongs to the LysR transcriptional regulatory family.</text>
</comment>
<dbReference type="CDD" id="cd08422">
    <property type="entry name" value="PBP2_CrgA_like"/>
    <property type="match status" value="1"/>
</dbReference>
<dbReference type="FunFam" id="1.10.10.10:FF:000001">
    <property type="entry name" value="LysR family transcriptional regulator"/>
    <property type="match status" value="1"/>
</dbReference>
<dbReference type="Gene3D" id="1.10.10.10">
    <property type="entry name" value="Winged helix-like DNA-binding domain superfamily/Winged helix DNA-binding domain"/>
    <property type="match status" value="1"/>
</dbReference>
<dbReference type="AlphaFoldDB" id="A0A3E0D4X3"/>
<dbReference type="GO" id="GO:0006351">
    <property type="term" value="P:DNA-templated transcription"/>
    <property type="evidence" value="ECO:0007669"/>
    <property type="project" value="TreeGrafter"/>
</dbReference>
<dbReference type="Gene3D" id="3.40.190.290">
    <property type="match status" value="1"/>
</dbReference>
<dbReference type="RefSeq" id="WP_115899261.1">
    <property type="nucleotide sequence ID" value="NZ_QUNG01000030.1"/>
</dbReference>
<evidence type="ECO:0000313" key="7">
    <source>
        <dbReference type="Proteomes" id="UP000256542"/>
    </source>
</evidence>
<dbReference type="GO" id="GO:0043565">
    <property type="term" value="F:sequence-specific DNA binding"/>
    <property type="evidence" value="ECO:0007669"/>
    <property type="project" value="TreeGrafter"/>
</dbReference>